<feature type="region of interest" description="Disordered" evidence="1">
    <location>
        <begin position="37"/>
        <end position="87"/>
    </location>
</feature>
<name>A0A843TDL2_COLES</name>
<evidence type="ECO:0000313" key="3">
    <source>
        <dbReference type="Proteomes" id="UP000652761"/>
    </source>
</evidence>
<protein>
    <submittedName>
        <fullName evidence="2">Uncharacterized protein</fullName>
    </submittedName>
</protein>
<dbReference type="AlphaFoldDB" id="A0A843TDL2"/>
<accession>A0A843TDL2</accession>
<sequence length="87" mass="9807">KSLRKANRCERLKKSLCKANRYERLKKSLCKANRYERLKKSLRTSTDPREGPEEEEEAPAEDAGGASRIGEGEGIVVEEAGDEKSLR</sequence>
<gene>
    <name evidence="2" type="ORF">Taro_002751</name>
</gene>
<dbReference type="Proteomes" id="UP000652761">
    <property type="component" value="Unassembled WGS sequence"/>
</dbReference>
<keyword evidence="3" id="KW-1185">Reference proteome</keyword>
<feature type="non-terminal residue" evidence="2">
    <location>
        <position position="87"/>
    </location>
</feature>
<reference evidence="2" key="1">
    <citation type="submission" date="2017-07" db="EMBL/GenBank/DDBJ databases">
        <title>Taro Niue Genome Assembly and Annotation.</title>
        <authorList>
            <person name="Atibalentja N."/>
            <person name="Keating K."/>
            <person name="Fields C.J."/>
        </authorList>
    </citation>
    <scope>NUCLEOTIDE SEQUENCE</scope>
    <source>
        <strain evidence="2">Niue_2</strain>
        <tissue evidence="2">Leaf</tissue>
    </source>
</reference>
<organism evidence="2 3">
    <name type="scientific">Colocasia esculenta</name>
    <name type="common">Wild taro</name>
    <name type="synonym">Arum esculentum</name>
    <dbReference type="NCBI Taxonomy" id="4460"/>
    <lineage>
        <taxon>Eukaryota</taxon>
        <taxon>Viridiplantae</taxon>
        <taxon>Streptophyta</taxon>
        <taxon>Embryophyta</taxon>
        <taxon>Tracheophyta</taxon>
        <taxon>Spermatophyta</taxon>
        <taxon>Magnoliopsida</taxon>
        <taxon>Liliopsida</taxon>
        <taxon>Araceae</taxon>
        <taxon>Aroideae</taxon>
        <taxon>Colocasieae</taxon>
        <taxon>Colocasia</taxon>
    </lineage>
</organism>
<evidence type="ECO:0000256" key="1">
    <source>
        <dbReference type="SAM" id="MobiDB-lite"/>
    </source>
</evidence>
<comment type="caution">
    <text evidence="2">The sequence shown here is derived from an EMBL/GenBank/DDBJ whole genome shotgun (WGS) entry which is preliminary data.</text>
</comment>
<dbReference type="EMBL" id="NMUH01000068">
    <property type="protein sequence ID" value="MQL70442.1"/>
    <property type="molecule type" value="Genomic_DNA"/>
</dbReference>
<proteinExistence type="predicted"/>
<evidence type="ECO:0000313" key="2">
    <source>
        <dbReference type="EMBL" id="MQL70442.1"/>
    </source>
</evidence>